<dbReference type="AlphaFoldDB" id="A0A7W4J2L2"/>
<keyword evidence="4" id="KW-1133">Transmembrane helix</keyword>
<keyword evidence="2 8" id="KW-0808">Transferase</keyword>
<name>A0A7W4J2L2_9PROT</name>
<keyword evidence="9" id="KW-1185">Reference proteome</keyword>
<dbReference type="InterPro" id="IPR005331">
    <property type="entry name" value="Sulfotransferase"/>
</dbReference>
<evidence type="ECO:0000256" key="6">
    <source>
        <dbReference type="ARBA" id="ARBA00023136"/>
    </source>
</evidence>
<evidence type="ECO:0000256" key="7">
    <source>
        <dbReference type="ARBA" id="ARBA00023180"/>
    </source>
</evidence>
<keyword evidence="3" id="KW-0812">Transmembrane</keyword>
<dbReference type="Proteomes" id="UP000577891">
    <property type="component" value="Unassembled WGS sequence"/>
</dbReference>
<dbReference type="Gene3D" id="3.40.50.300">
    <property type="entry name" value="P-loop containing nucleotide triphosphate hydrolases"/>
    <property type="match status" value="1"/>
</dbReference>
<accession>A0A7W4J2L2</accession>
<dbReference type="InterPro" id="IPR027417">
    <property type="entry name" value="P-loop_NTPase"/>
</dbReference>
<dbReference type="InterPro" id="IPR018011">
    <property type="entry name" value="Carb_sulfotrans_8-10"/>
</dbReference>
<keyword evidence="6" id="KW-0472">Membrane</keyword>
<evidence type="ECO:0000256" key="1">
    <source>
        <dbReference type="ARBA" id="ARBA00004323"/>
    </source>
</evidence>
<proteinExistence type="predicted"/>
<dbReference type="Pfam" id="PF03567">
    <property type="entry name" value="Sulfotransfer_2"/>
    <property type="match status" value="1"/>
</dbReference>
<dbReference type="GO" id="GO:0016020">
    <property type="term" value="C:membrane"/>
    <property type="evidence" value="ECO:0007669"/>
    <property type="project" value="InterPro"/>
</dbReference>
<dbReference type="GO" id="GO:0016051">
    <property type="term" value="P:carbohydrate biosynthetic process"/>
    <property type="evidence" value="ECO:0007669"/>
    <property type="project" value="InterPro"/>
</dbReference>
<organism evidence="8 9">
    <name type="scientific">Gluconacetobacter asukensis</name>
    <dbReference type="NCBI Taxonomy" id="1017181"/>
    <lineage>
        <taxon>Bacteria</taxon>
        <taxon>Pseudomonadati</taxon>
        <taxon>Pseudomonadota</taxon>
        <taxon>Alphaproteobacteria</taxon>
        <taxon>Acetobacterales</taxon>
        <taxon>Acetobacteraceae</taxon>
        <taxon>Gluconacetobacter</taxon>
    </lineage>
</organism>
<dbReference type="EMBL" id="JABEQE010000016">
    <property type="protein sequence ID" value="MBB2173566.1"/>
    <property type="molecule type" value="Genomic_DNA"/>
</dbReference>
<keyword evidence="5" id="KW-0333">Golgi apparatus</keyword>
<protein>
    <submittedName>
        <fullName evidence="8">Sulfotransferase family 2 domain-containing protein</fullName>
    </submittedName>
</protein>
<dbReference type="GO" id="GO:0008146">
    <property type="term" value="F:sulfotransferase activity"/>
    <property type="evidence" value="ECO:0007669"/>
    <property type="project" value="InterPro"/>
</dbReference>
<dbReference type="PANTHER" id="PTHR12137:SF54">
    <property type="entry name" value="CARBOHYDRATE SULFOTRANSFERASE"/>
    <property type="match status" value="1"/>
</dbReference>
<evidence type="ECO:0000256" key="4">
    <source>
        <dbReference type="ARBA" id="ARBA00022989"/>
    </source>
</evidence>
<sequence length="240" mass="28412">MECLEKRFPQYGMYKETINNMVHVDPVRKIVYFEVPKAGCSSIKKYLIQKMAGNVNYDKNHSLIHDRQKSPLLRPFDLPEGEWYDLMERSGNIFSFVRNPYSRAVSAYLDKFKMDERSYHKKALGFSESTEPTFEEVLVAVKEKRNEERDIHFMTQDYLTGSGSVKFNIVGRLENFNIYLQAISIMFYGENNSDLEKIREFGQIHKTASDVYKISREEMLLISDIYKEDFGRFNYEMIRF</sequence>
<evidence type="ECO:0000313" key="9">
    <source>
        <dbReference type="Proteomes" id="UP000577891"/>
    </source>
</evidence>
<comment type="caution">
    <text evidence="8">The sequence shown here is derived from an EMBL/GenBank/DDBJ whole genome shotgun (WGS) entry which is preliminary data.</text>
</comment>
<evidence type="ECO:0000256" key="5">
    <source>
        <dbReference type="ARBA" id="ARBA00023034"/>
    </source>
</evidence>
<keyword evidence="7" id="KW-0325">Glycoprotein</keyword>
<gene>
    <name evidence="8" type="ORF">HLH35_15825</name>
</gene>
<comment type="subcellular location">
    <subcellularLocation>
        <location evidence="1">Golgi apparatus membrane</location>
        <topology evidence="1">Single-pass type II membrane protein</topology>
    </subcellularLocation>
</comment>
<reference evidence="8 9" key="1">
    <citation type="submission" date="2020-04" db="EMBL/GenBank/DDBJ databases">
        <title>Description of novel Gluconacetobacter.</title>
        <authorList>
            <person name="Sombolestani A."/>
        </authorList>
    </citation>
    <scope>NUCLEOTIDE SEQUENCE [LARGE SCALE GENOMIC DNA]</scope>
    <source>
        <strain evidence="8 9">LMG 27724</strain>
    </source>
</reference>
<dbReference type="PANTHER" id="PTHR12137">
    <property type="entry name" value="CARBOHYDRATE SULFOTRANSFERASE"/>
    <property type="match status" value="1"/>
</dbReference>
<evidence type="ECO:0000256" key="3">
    <source>
        <dbReference type="ARBA" id="ARBA00022692"/>
    </source>
</evidence>
<evidence type="ECO:0000313" key="8">
    <source>
        <dbReference type="EMBL" id="MBB2173566.1"/>
    </source>
</evidence>
<evidence type="ECO:0000256" key="2">
    <source>
        <dbReference type="ARBA" id="ARBA00022679"/>
    </source>
</evidence>
<dbReference type="RefSeq" id="WP_182980060.1">
    <property type="nucleotide sequence ID" value="NZ_BAABGB010000010.1"/>
</dbReference>